<evidence type="ECO:0000313" key="2">
    <source>
        <dbReference type="EMBL" id="KAH6685360.1"/>
    </source>
</evidence>
<evidence type="ECO:0008006" key="4">
    <source>
        <dbReference type="Google" id="ProtNLM"/>
    </source>
</evidence>
<evidence type="ECO:0000313" key="3">
    <source>
        <dbReference type="Proteomes" id="UP000770015"/>
    </source>
</evidence>
<keyword evidence="3" id="KW-1185">Reference proteome</keyword>
<proteinExistence type="predicted"/>
<accession>A0A9P8V7L2</accession>
<dbReference type="AlphaFoldDB" id="A0A9P8V7L2"/>
<comment type="caution">
    <text evidence="2">The sequence shown here is derived from an EMBL/GenBank/DDBJ whole genome shotgun (WGS) entry which is preliminary data.</text>
</comment>
<protein>
    <recommendedName>
        <fullName evidence="4">Beta-xylosidase</fullName>
    </recommendedName>
</protein>
<dbReference type="EMBL" id="JAGSXJ010000015">
    <property type="protein sequence ID" value="KAH6685360.1"/>
    <property type="molecule type" value="Genomic_DNA"/>
</dbReference>
<feature type="compositionally biased region" description="Basic residues" evidence="1">
    <location>
        <begin position="1"/>
        <end position="14"/>
    </location>
</feature>
<sequence length="186" mass="21135">MSTSRQNHRGRSPARRGSQILHKTNQGGIAARRSAKSPAFREKLRQMTLPLAPLVQMTTGAVHPHFPTTLLKFWLLTESQLDDLALFYHQRTPGPWTSQYPCPITWPAGLKVEEKRRKMGKFIGLRGCVTPTVACPPPEPAWKTSDLPSPARRWLMSEAEIVDDAQQARFKEDADEVLRNKINWSR</sequence>
<evidence type="ECO:0000256" key="1">
    <source>
        <dbReference type="SAM" id="MobiDB-lite"/>
    </source>
</evidence>
<reference evidence="2" key="1">
    <citation type="journal article" date="2021" name="Nat. Commun.">
        <title>Genetic determinants of endophytism in the Arabidopsis root mycobiome.</title>
        <authorList>
            <person name="Mesny F."/>
            <person name="Miyauchi S."/>
            <person name="Thiergart T."/>
            <person name="Pickel B."/>
            <person name="Atanasova L."/>
            <person name="Karlsson M."/>
            <person name="Huettel B."/>
            <person name="Barry K.W."/>
            <person name="Haridas S."/>
            <person name="Chen C."/>
            <person name="Bauer D."/>
            <person name="Andreopoulos W."/>
            <person name="Pangilinan J."/>
            <person name="LaButti K."/>
            <person name="Riley R."/>
            <person name="Lipzen A."/>
            <person name="Clum A."/>
            <person name="Drula E."/>
            <person name="Henrissat B."/>
            <person name="Kohler A."/>
            <person name="Grigoriev I.V."/>
            <person name="Martin F.M."/>
            <person name="Hacquard S."/>
        </authorList>
    </citation>
    <scope>NUCLEOTIDE SEQUENCE</scope>
    <source>
        <strain evidence="2">MPI-SDFR-AT-0117</strain>
    </source>
</reference>
<feature type="region of interest" description="Disordered" evidence="1">
    <location>
        <begin position="1"/>
        <end position="37"/>
    </location>
</feature>
<dbReference type="OrthoDB" id="4156665at2759"/>
<gene>
    <name evidence="2" type="ORF">F5X68DRAFT_262613</name>
</gene>
<name>A0A9P8V7L2_9PEZI</name>
<dbReference type="Proteomes" id="UP000770015">
    <property type="component" value="Unassembled WGS sequence"/>
</dbReference>
<organism evidence="2 3">
    <name type="scientific">Plectosphaerella plurivora</name>
    <dbReference type="NCBI Taxonomy" id="936078"/>
    <lineage>
        <taxon>Eukaryota</taxon>
        <taxon>Fungi</taxon>
        <taxon>Dikarya</taxon>
        <taxon>Ascomycota</taxon>
        <taxon>Pezizomycotina</taxon>
        <taxon>Sordariomycetes</taxon>
        <taxon>Hypocreomycetidae</taxon>
        <taxon>Glomerellales</taxon>
        <taxon>Plectosphaerellaceae</taxon>
        <taxon>Plectosphaerella</taxon>
    </lineage>
</organism>